<evidence type="ECO:0000256" key="6">
    <source>
        <dbReference type="ARBA" id="ARBA00022741"/>
    </source>
</evidence>
<evidence type="ECO:0000256" key="9">
    <source>
        <dbReference type="ARBA" id="ARBA00023136"/>
    </source>
</evidence>
<dbReference type="Pfam" id="PF00005">
    <property type="entry name" value="ABC_tran"/>
    <property type="match status" value="1"/>
</dbReference>
<dbReference type="PROSITE" id="PS50929">
    <property type="entry name" value="ABC_TM1F"/>
    <property type="match status" value="1"/>
</dbReference>
<reference evidence="14" key="1">
    <citation type="submission" date="2023-10" db="EMBL/GenBank/DDBJ databases">
        <title>Whole Genome based description of the genera Actinobaculum and Actinotignum reveals a complex phylogenetic relationship within the species included in the genus Actinotignum.</title>
        <authorList>
            <person name="Jensen C.S."/>
            <person name="Dargis R."/>
            <person name="Kemp M."/>
            <person name="Christensen J.J."/>
        </authorList>
    </citation>
    <scope>NUCLEOTIDE SEQUENCE</scope>
    <source>
        <strain evidence="14">SLA_B511</strain>
    </source>
</reference>
<dbReference type="RefSeq" id="WP_019190641.1">
    <property type="nucleotide sequence ID" value="NZ_JAWNGC010000002.1"/>
</dbReference>
<comment type="subcellular location">
    <subcellularLocation>
        <location evidence="1">Cell inner membrane</location>
        <topology evidence="1">Multi-pass membrane protein</topology>
    </subcellularLocation>
</comment>
<keyword evidence="2" id="KW-0813">Transport</keyword>
<evidence type="ECO:0000256" key="11">
    <source>
        <dbReference type="SAM" id="Phobius"/>
    </source>
</evidence>
<keyword evidence="5 11" id="KW-0812">Transmembrane</keyword>
<dbReference type="GO" id="GO:0140359">
    <property type="term" value="F:ABC-type transporter activity"/>
    <property type="evidence" value="ECO:0007669"/>
    <property type="project" value="InterPro"/>
</dbReference>
<comment type="similarity">
    <text evidence="10">Belongs to the ABC transporter superfamily. Siderophore-Fe(3+) uptake transporter (SIUT) (TC 3.A.1.21) family.</text>
</comment>
<evidence type="ECO:0000259" key="13">
    <source>
        <dbReference type="PROSITE" id="PS50929"/>
    </source>
</evidence>
<dbReference type="SUPFAM" id="SSF90123">
    <property type="entry name" value="ABC transporter transmembrane region"/>
    <property type="match status" value="1"/>
</dbReference>
<proteinExistence type="inferred from homology"/>
<keyword evidence="6" id="KW-0547">Nucleotide-binding</keyword>
<dbReference type="FunFam" id="3.40.50.300:FF:000221">
    <property type="entry name" value="Multidrug ABC transporter ATP-binding protein"/>
    <property type="match status" value="1"/>
</dbReference>
<dbReference type="PANTHER" id="PTHR24221">
    <property type="entry name" value="ATP-BINDING CASSETTE SUB-FAMILY B"/>
    <property type="match status" value="1"/>
</dbReference>
<gene>
    <name evidence="14" type="ORF">R6G80_02855</name>
</gene>
<dbReference type="GO" id="GO:0005524">
    <property type="term" value="F:ATP binding"/>
    <property type="evidence" value="ECO:0007669"/>
    <property type="project" value="UniProtKB-KW"/>
</dbReference>
<feature type="transmembrane region" description="Helical" evidence="11">
    <location>
        <begin position="58"/>
        <end position="79"/>
    </location>
</feature>
<feature type="domain" description="ABC transmembrane type-1" evidence="13">
    <location>
        <begin position="23"/>
        <end position="305"/>
    </location>
</feature>
<feature type="transmembrane region" description="Helical" evidence="11">
    <location>
        <begin position="245"/>
        <end position="267"/>
    </location>
</feature>
<dbReference type="Proteomes" id="UP001281731">
    <property type="component" value="Unassembled WGS sequence"/>
</dbReference>
<dbReference type="InterPro" id="IPR036640">
    <property type="entry name" value="ABC1_TM_sf"/>
</dbReference>
<dbReference type="InterPro" id="IPR011527">
    <property type="entry name" value="ABC1_TM_dom"/>
</dbReference>
<evidence type="ECO:0000256" key="8">
    <source>
        <dbReference type="ARBA" id="ARBA00022989"/>
    </source>
</evidence>
<evidence type="ECO:0000256" key="10">
    <source>
        <dbReference type="ARBA" id="ARBA00023455"/>
    </source>
</evidence>
<feature type="transmembrane region" description="Helical" evidence="11">
    <location>
        <begin position="279"/>
        <end position="300"/>
    </location>
</feature>
<dbReference type="PROSITE" id="PS00211">
    <property type="entry name" value="ABC_TRANSPORTER_1"/>
    <property type="match status" value="1"/>
</dbReference>
<organism evidence="14 15">
    <name type="scientific">Actinotignum urinale</name>
    <dbReference type="NCBI Taxonomy" id="190146"/>
    <lineage>
        <taxon>Bacteria</taxon>
        <taxon>Bacillati</taxon>
        <taxon>Actinomycetota</taxon>
        <taxon>Actinomycetes</taxon>
        <taxon>Actinomycetales</taxon>
        <taxon>Actinomycetaceae</taxon>
        <taxon>Actinotignum</taxon>
    </lineage>
</organism>
<dbReference type="Gene3D" id="3.40.50.300">
    <property type="entry name" value="P-loop containing nucleotide triphosphate hydrolases"/>
    <property type="match status" value="1"/>
</dbReference>
<evidence type="ECO:0000256" key="3">
    <source>
        <dbReference type="ARBA" id="ARBA00022475"/>
    </source>
</evidence>
<evidence type="ECO:0000256" key="4">
    <source>
        <dbReference type="ARBA" id="ARBA00022519"/>
    </source>
</evidence>
<dbReference type="PROSITE" id="PS50893">
    <property type="entry name" value="ABC_TRANSPORTER_2"/>
    <property type="match status" value="1"/>
</dbReference>
<evidence type="ECO:0000256" key="2">
    <source>
        <dbReference type="ARBA" id="ARBA00022448"/>
    </source>
</evidence>
<dbReference type="AlphaFoldDB" id="A0AAW9HPN8"/>
<keyword evidence="7 14" id="KW-0067">ATP-binding</keyword>
<evidence type="ECO:0000259" key="12">
    <source>
        <dbReference type="PROSITE" id="PS50893"/>
    </source>
</evidence>
<sequence length="581" mass="63160">MKKQSPIKRLWELAASQHAGLKLSVSLAVLGVLGGIVPYVVAGQVLTNLFNGVTDFSAYMKACVVGLLGYAVKSVLYSLSLSVSHKATFELLQELREKMLHKLPKLSLGKVTATPSGEWKQLIVDQVESLERPVAHLIPEMTANMVGPLCILIYLIVLDWRMALLSLVSIPIGMFFMSIIMKSYGKQYAGSVQVGAQMNAAIAEYAGGIEVIKAFNQGESSYHKFSEKILANAQYYYDWMKSVQFLMSLSKSILPTTLLAVLPAGYLFYQSGSLDGGTFLTTVILSFSLSGLLMAAMNFVDSLARVGTVVGQIDALLAAEEQQHEKHPISFNKHDIVLDHVSFSYESGEDAKEIIHDVSLSIKDGSFNAFVGPSGGGKSTLAKLIAGYWDVEKGSIAIGGINAKKVPLEQLYNSVSFVSQDNFLFNESIRNNIRMGCLSATDEDVEHIAKLSGCHDFIENLENGYDTIAGEGGTHLSGGERQRISIARAMLKNAPIVIFDEATAYIDPENEVLMQQALGQLVAGKTVIAIAHRLSTITGADQIFVIEEGKIENHGTHQELLEKSKLYQSMWLAHVGAKGGK</sequence>
<dbReference type="GO" id="GO:0005886">
    <property type="term" value="C:plasma membrane"/>
    <property type="evidence" value="ECO:0007669"/>
    <property type="project" value="UniProtKB-SubCell"/>
</dbReference>
<accession>A0AAW9HPN8</accession>
<dbReference type="InterPro" id="IPR039421">
    <property type="entry name" value="Type_1_exporter"/>
</dbReference>
<feature type="transmembrane region" description="Helical" evidence="11">
    <location>
        <begin position="163"/>
        <end position="181"/>
    </location>
</feature>
<keyword evidence="8 11" id="KW-1133">Transmembrane helix</keyword>
<dbReference type="SMART" id="SM00382">
    <property type="entry name" value="AAA"/>
    <property type="match status" value="1"/>
</dbReference>
<evidence type="ECO:0000256" key="5">
    <source>
        <dbReference type="ARBA" id="ARBA00022692"/>
    </source>
</evidence>
<dbReference type="PANTHER" id="PTHR24221:SF397">
    <property type="entry name" value="ABC TRANSPORTER, ATP-BINDING TRANSMEMBRANE PROTEIN"/>
    <property type="match status" value="1"/>
</dbReference>
<feature type="transmembrane region" description="Helical" evidence="11">
    <location>
        <begin position="21"/>
        <end position="46"/>
    </location>
</feature>
<name>A0AAW9HPN8_9ACTO</name>
<dbReference type="InterPro" id="IPR017871">
    <property type="entry name" value="ABC_transporter-like_CS"/>
</dbReference>
<keyword evidence="9 11" id="KW-0472">Membrane</keyword>
<dbReference type="InterPro" id="IPR027417">
    <property type="entry name" value="P-loop_NTPase"/>
</dbReference>
<dbReference type="Pfam" id="PF00664">
    <property type="entry name" value="ABC_membrane"/>
    <property type="match status" value="1"/>
</dbReference>
<keyword evidence="4" id="KW-0997">Cell inner membrane</keyword>
<evidence type="ECO:0000313" key="15">
    <source>
        <dbReference type="Proteomes" id="UP001281731"/>
    </source>
</evidence>
<dbReference type="EMBL" id="JAWNGC010000002">
    <property type="protein sequence ID" value="MDY5154667.1"/>
    <property type="molecule type" value="Genomic_DNA"/>
</dbReference>
<dbReference type="InterPro" id="IPR003593">
    <property type="entry name" value="AAA+_ATPase"/>
</dbReference>
<dbReference type="GO" id="GO:0016887">
    <property type="term" value="F:ATP hydrolysis activity"/>
    <property type="evidence" value="ECO:0007669"/>
    <property type="project" value="InterPro"/>
</dbReference>
<comment type="caution">
    <text evidence="14">The sequence shown here is derived from an EMBL/GenBank/DDBJ whole genome shotgun (WGS) entry which is preliminary data.</text>
</comment>
<dbReference type="Gene3D" id="1.20.1560.10">
    <property type="entry name" value="ABC transporter type 1, transmembrane domain"/>
    <property type="match status" value="1"/>
</dbReference>
<dbReference type="GO" id="GO:0034040">
    <property type="term" value="F:ATPase-coupled lipid transmembrane transporter activity"/>
    <property type="evidence" value="ECO:0007669"/>
    <property type="project" value="TreeGrafter"/>
</dbReference>
<dbReference type="InterPro" id="IPR003439">
    <property type="entry name" value="ABC_transporter-like_ATP-bd"/>
</dbReference>
<feature type="domain" description="ABC transporter" evidence="12">
    <location>
        <begin position="336"/>
        <end position="573"/>
    </location>
</feature>
<feature type="transmembrane region" description="Helical" evidence="11">
    <location>
        <begin position="137"/>
        <end position="157"/>
    </location>
</feature>
<evidence type="ECO:0000313" key="14">
    <source>
        <dbReference type="EMBL" id="MDY5154667.1"/>
    </source>
</evidence>
<keyword evidence="3" id="KW-1003">Cell membrane</keyword>
<evidence type="ECO:0000256" key="7">
    <source>
        <dbReference type="ARBA" id="ARBA00022840"/>
    </source>
</evidence>
<dbReference type="SUPFAM" id="SSF52540">
    <property type="entry name" value="P-loop containing nucleoside triphosphate hydrolases"/>
    <property type="match status" value="1"/>
</dbReference>
<evidence type="ECO:0000256" key="1">
    <source>
        <dbReference type="ARBA" id="ARBA00004429"/>
    </source>
</evidence>
<protein>
    <submittedName>
        <fullName evidence="14">ABC transporter ATP-binding protein</fullName>
    </submittedName>
</protein>